<evidence type="ECO:0000313" key="2">
    <source>
        <dbReference type="EMBL" id="GIH06680.1"/>
    </source>
</evidence>
<organism evidence="2 3">
    <name type="scientific">Rhizocola hellebori</name>
    <dbReference type="NCBI Taxonomy" id="1392758"/>
    <lineage>
        <taxon>Bacteria</taxon>
        <taxon>Bacillati</taxon>
        <taxon>Actinomycetota</taxon>
        <taxon>Actinomycetes</taxon>
        <taxon>Micromonosporales</taxon>
        <taxon>Micromonosporaceae</taxon>
        <taxon>Rhizocola</taxon>
    </lineage>
</organism>
<comment type="caution">
    <text evidence="2">The sequence shown here is derived from an EMBL/GenBank/DDBJ whole genome shotgun (WGS) entry which is preliminary data.</text>
</comment>
<dbReference type="EMBL" id="BONY01000029">
    <property type="protein sequence ID" value="GIH06680.1"/>
    <property type="molecule type" value="Genomic_DNA"/>
</dbReference>
<name>A0A8J3QBS8_9ACTN</name>
<evidence type="ECO:0000256" key="1">
    <source>
        <dbReference type="SAM" id="MobiDB-lite"/>
    </source>
</evidence>
<dbReference type="Proteomes" id="UP000612899">
    <property type="component" value="Unassembled WGS sequence"/>
</dbReference>
<keyword evidence="3" id="KW-1185">Reference proteome</keyword>
<dbReference type="AlphaFoldDB" id="A0A8J3QBS8"/>
<reference evidence="2" key="1">
    <citation type="submission" date="2021-01" db="EMBL/GenBank/DDBJ databases">
        <title>Whole genome shotgun sequence of Rhizocola hellebori NBRC 109834.</title>
        <authorList>
            <person name="Komaki H."/>
            <person name="Tamura T."/>
        </authorList>
    </citation>
    <scope>NUCLEOTIDE SEQUENCE</scope>
    <source>
        <strain evidence="2">NBRC 109834</strain>
    </source>
</reference>
<accession>A0A8J3QBS8</accession>
<protein>
    <submittedName>
        <fullName evidence="2">Uncharacterized protein</fullName>
    </submittedName>
</protein>
<proteinExistence type="predicted"/>
<evidence type="ECO:0000313" key="3">
    <source>
        <dbReference type="Proteomes" id="UP000612899"/>
    </source>
</evidence>
<gene>
    <name evidence="2" type="ORF">Rhe02_47470</name>
</gene>
<feature type="region of interest" description="Disordered" evidence="1">
    <location>
        <begin position="86"/>
        <end position="105"/>
    </location>
</feature>
<sequence>MTVAEFFFEPERVAPALEAAQARFEAVAQRVQDVYGLILPRHMAVFAAFLDSIGSVGERALSESAGVRSGGITRYFEPEGLALTGRDGMLSRRPTGRPWPTMGCAGGRKPHAARCWEGLDRPFPLTRATSVVATSGSANAAPATVPVRRRCVTG</sequence>